<dbReference type="PANTHER" id="PTHR31618:SF26">
    <property type="entry name" value="MECHANOSENSITIVE ION CHANNEL PROTEIN"/>
    <property type="match status" value="1"/>
</dbReference>
<evidence type="ECO:0000313" key="13">
    <source>
        <dbReference type="EMBL" id="EXB70650.1"/>
    </source>
</evidence>
<evidence type="ECO:0000256" key="5">
    <source>
        <dbReference type="ARBA" id="ARBA00022989"/>
    </source>
</evidence>
<evidence type="ECO:0000256" key="2">
    <source>
        <dbReference type="ARBA" id="ARBA00008017"/>
    </source>
</evidence>
<gene>
    <name evidence="13" type="ORF">L484_023836</name>
</gene>
<feature type="transmembrane region" description="Helical" evidence="11">
    <location>
        <begin position="477"/>
        <end position="496"/>
    </location>
</feature>
<feature type="transmembrane region" description="Helical" evidence="11">
    <location>
        <begin position="453"/>
        <end position="471"/>
    </location>
</feature>
<feature type="transmembrane region" description="Helical" evidence="11">
    <location>
        <begin position="211"/>
        <end position="228"/>
    </location>
</feature>
<evidence type="ECO:0000259" key="12">
    <source>
        <dbReference type="Pfam" id="PF00924"/>
    </source>
</evidence>
<feature type="compositionally biased region" description="Polar residues" evidence="10">
    <location>
        <begin position="20"/>
        <end position="48"/>
    </location>
</feature>
<dbReference type="AlphaFoldDB" id="W9RDE6"/>
<evidence type="ECO:0000256" key="11">
    <source>
        <dbReference type="SAM" id="Phobius"/>
    </source>
</evidence>
<comment type="subcellular location">
    <subcellularLocation>
        <location evidence="1">Membrane</location>
        <topology evidence="1">Multi-pass membrane protein</topology>
    </subcellularLocation>
</comment>
<keyword evidence="4 11" id="KW-0812">Transmembrane</keyword>
<evidence type="ECO:0000256" key="9">
    <source>
        <dbReference type="PIRNR" id="PIRNR017209"/>
    </source>
</evidence>
<evidence type="ECO:0000256" key="10">
    <source>
        <dbReference type="SAM" id="MobiDB-lite"/>
    </source>
</evidence>
<evidence type="ECO:0000313" key="14">
    <source>
        <dbReference type="Proteomes" id="UP000030645"/>
    </source>
</evidence>
<evidence type="ECO:0000256" key="3">
    <source>
        <dbReference type="ARBA" id="ARBA00022448"/>
    </source>
</evidence>
<dbReference type="Gene3D" id="2.30.30.60">
    <property type="match status" value="1"/>
</dbReference>
<feature type="transmembrane region" description="Helical" evidence="11">
    <location>
        <begin position="240"/>
        <end position="260"/>
    </location>
</feature>
<evidence type="ECO:0000256" key="7">
    <source>
        <dbReference type="ARBA" id="ARBA00023136"/>
    </source>
</evidence>
<feature type="transmembrane region" description="Helical" evidence="11">
    <location>
        <begin position="163"/>
        <end position="191"/>
    </location>
</feature>
<feature type="region of interest" description="Disordered" evidence="10">
    <location>
        <begin position="318"/>
        <end position="337"/>
    </location>
</feature>
<evidence type="ECO:0000256" key="6">
    <source>
        <dbReference type="ARBA" id="ARBA00023065"/>
    </source>
</evidence>
<dbReference type="Pfam" id="PF00924">
    <property type="entry name" value="MS_channel_2nd"/>
    <property type="match status" value="1"/>
</dbReference>
<organism evidence="13 14">
    <name type="scientific">Morus notabilis</name>
    <dbReference type="NCBI Taxonomy" id="981085"/>
    <lineage>
        <taxon>Eukaryota</taxon>
        <taxon>Viridiplantae</taxon>
        <taxon>Streptophyta</taxon>
        <taxon>Embryophyta</taxon>
        <taxon>Tracheophyta</taxon>
        <taxon>Spermatophyta</taxon>
        <taxon>Magnoliopsida</taxon>
        <taxon>eudicotyledons</taxon>
        <taxon>Gunneridae</taxon>
        <taxon>Pentapetalae</taxon>
        <taxon>rosids</taxon>
        <taxon>fabids</taxon>
        <taxon>Rosales</taxon>
        <taxon>Moraceae</taxon>
        <taxon>Moreae</taxon>
        <taxon>Morus</taxon>
    </lineage>
</organism>
<dbReference type="SUPFAM" id="SSF50182">
    <property type="entry name" value="Sm-like ribonucleoproteins"/>
    <property type="match status" value="1"/>
</dbReference>
<sequence length="687" mass="79489">MEAERSKKDDHVVVTIDLPNINTAKKFPQQNDQDPTKNNNDQIPVQRTKTLRRLNFSKPRSRFEEPGQPLPQNHYKTIPESEELTSLNPQESSDNSSSSDEEWYENDDDDDDNKYKKKRRRKSRKINKRAVIEWTFFLTIMTCLLCSLTVQSLKHKKKWSLEIWKWCLMIMVVFCGRLVAGWVVLFAVFLIERNFMLKEKVLYFVYGLRKSFQNCAWLGLVLIAWTIMFPDKHDKVLKKVFRFLIAVLIGATIWLLKILFVKVLASSFHVATFFDRMKESVFNHYILDALSGPPLEEEERERPRRRKLHASKSLPARLRERKGSVASTKEAAGGTGQKGIDMEKLKRLSMQSRPTAWSVRRLVSYVRSSGLSTISRTVDDFGTAESEITSEWEARNCAKRIFKHVAKPGAKYIEEEDLLRFLKSEEVHAYVERKALGHSLNDTKTAVHQLHKLASAVVTVIITVVSLLVMGLATTKVIFVVTSQLLLVGFMFQNMCKTMFESIIFVFVMHPFDVGDRCVIDGVQMIVEEMNILTTVFLRYDNEKIYYPNSVLLTKPISNFRRSPDMADSVEFCIDVSTSADDVTALRKAIQTYIESKPKYWSPKHSVIVKEIENVNKMKMGLYVQHTMNHQNYGEKSSRRSELVFELKKIFESLRIKYHLLPQELHLTQFNVVTNGTNNNVMTTPRP</sequence>
<keyword evidence="5 11" id="KW-1133">Transmembrane helix</keyword>
<evidence type="ECO:0000256" key="1">
    <source>
        <dbReference type="ARBA" id="ARBA00004141"/>
    </source>
</evidence>
<reference evidence="14" key="1">
    <citation type="submission" date="2013-01" db="EMBL/GenBank/DDBJ databases">
        <title>Draft Genome Sequence of a Mulberry Tree, Morus notabilis C.K. Schneid.</title>
        <authorList>
            <person name="He N."/>
            <person name="Zhao S."/>
        </authorList>
    </citation>
    <scope>NUCLEOTIDE SEQUENCE</scope>
</reference>
<dbReference type="EMBL" id="KE344611">
    <property type="protein sequence ID" value="EXB70650.1"/>
    <property type="molecule type" value="Genomic_DNA"/>
</dbReference>
<dbReference type="InterPro" id="IPR010920">
    <property type="entry name" value="LSM_dom_sf"/>
</dbReference>
<keyword evidence="14" id="KW-1185">Reference proteome</keyword>
<dbReference type="GO" id="GO:0008381">
    <property type="term" value="F:mechanosensitive monoatomic ion channel activity"/>
    <property type="evidence" value="ECO:0007669"/>
    <property type="project" value="TreeGrafter"/>
</dbReference>
<dbReference type="GO" id="GO:0005886">
    <property type="term" value="C:plasma membrane"/>
    <property type="evidence" value="ECO:0007669"/>
    <property type="project" value="UniProtKB-UniRule"/>
</dbReference>
<feature type="transmembrane region" description="Helical" evidence="11">
    <location>
        <begin position="130"/>
        <end position="151"/>
    </location>
</feature>
<dbReference type="PIRSF" id="PIRSF017209">
    <property type="entry name" value="Memb_At2g17000_prd"/>
    <property type="match status" value="1"/>
</dbReference>
<evidence type="ECO:0000256" key="8">
    <source>
        <dbReference type="ARBA" id="ARBA00023303"/>
    </source>
</evidence>
<dbReference type="FunFam" id="2.30.30.60:FF:000003">
    <property type="entry name" value="Predicted mechanosensitive ion channel"/>
    <property type="match status" value="1"/>
</dbReference>
<dbReference type="InterPro" id="IPR006685">
    <property type="entry name" value="MscS_channel_2nd"/>
</dbReference>
<feature type="compositionally biased region" description="Acidic residues" evidence="10">
    <location>
        <begin position="99"/>
        <end position="112"/>
    </location>
</feature>
<dbReference type="Proteomes" id="UP000030645">
    <property type="component" value="Unassembled WGS sequence"/>
</dbReference>
<dbReference type="GO" id="GO:0006820">
    <property type="term" value="P:monoatomic anion transport"/>
    <property type="evidence" value="ECO:0007669"/>
    <property type="project" value="TreeGrafter"/>
</dbReference>
<dbReference type="InterPro" id="IPR023408">
    <property type="entry name" value="MscS_beta-dom_sf"/>
</dbReference>
<protein>
    <recommendedName>
        <fullName evidence="9">Mechanosensitive ion channel protein</fullName>
    </recommendedName>
</protein>
<comment type="similarity">
    <text evidence="2 9">Belongs to the MscS (TC 1.A.23) family.</text>
</comment>
<dbReference type="eggNOG" id="KOG4629">
    <property type="taxonomic scope" value="Eukaryota"/>
</dbReference>
<dbReference type="InterPro" id="IPR016688">
    <property type="entry name" value="MscS-like_plants/fungi"/>
</dbReference>
<evidence type="ECO:0000256" key="4">
    <source>
        <dbReference type="ARBA" id="ARBA00022692"/>
    </source>
</evidence>
<keyword evidence="8" id="KW-0407">Ion channel</keyword>
<dbReference type="STRING" id="981085.W9RDE6"/>
<keyword evidence="3" id="KW-0813">Transport</keyword>
<feature type="compositionally biased region" description="Basic and acidic residues" evidence="10">
    <location>
        <begin position="1"/>
        <end position="12"/>
    </location>
</feature>
<accession>W9RDE6</accession>
<keyword evidence="6" id="KW-0406">Ion transport</keyword>
<keyword evidence="7 9" id="KW-0472">Membrane</keyword>
<dbReference type="GO" id="GO:0050982">
    <property type="term" value="P:detection of mechanical stimulus"/>
    <property type="evidence" value="ECO:0007669"/>
    <property type="project" value="TreeGrafter"/>
</dbReference>
<feature type="domain" description="Mechanosensitive ion channel MscS" evidence="12">
    <location>
        <begin position="504"/>
        <end position="562"/>
    </location>
</feature>
<feature type="region of interest" description="Disordered" evidence="10">
    <location>
        <begin position="1"/>
        <end position="120"/>
    </location>
</feature>
<name>W9RDE6_9ROSA</name>
<proteinExistence type="inferred from homology"/>
<dbReference type="PANTHER" id="PTHR31618">
    <property type="entry name" value="MECHANOSENSITIVE ION CHANNEL PROTEIN 5"/>
    <property type="match status" value="1"/>
</dbReference>